<feature type="region of interest" description="Disordered" evidence="2">
    <location>
        <begin position="44"/>
        <end position="65"/>
    </location>
</feature>
<proteinExistence type="predicted"/>
<evidence type="ECO:0000313" key="5">
    <source>
        <dbReference type="Proteomes" id="UP001140217"/>
    </source>
</evidence>
<dbReference type="Pfam" id="PF03915">
    <property type="entry name" value="AIP3"/>
    <property type="match status" value="1"/>
</dbReference>
<gene>
    <name evidence="4" type="primary">BUD6</name>
    <name evidence="4" type="ORF">H4R18_002018</name>
</gene>
<feature type="compositionally biased region" description="Low complexity" evidence="2">
    <location>
        <begin position="747"/>
        <end position="756"/>
    </location>
</feature>
<dbReference type="EMBL" id="JANBUL010000060">
    <property type="protein sequence ID" value="KAJ2782869.1"/>
    <property type="molecule type" value="Genomic_DNA"/>
</dbReference>
<dbReference type="Proteomes" id="UP001140217">
    <property type="component" value="Unassembled WGS sequence"/>
</dbReference>
<evidence type="ECO:0000256" key="1">
    <source>
        <dbReference type="ARBA" id="ARBA00023054"/>
    </source>
</evidence>
<dbReference type="InterPro" id="IPR022782">
    <property type="entry name" value="AIP3-like_C"/>
</dbReference>
<evidence type="ECO:0000256" key="2">
    <source>
        <dbReference type="SAM" id="MobiDB-lite"/>
    </source>
</evidence>
<reference evidence="4" key="1">
    <citation type="submission" date="2022-07" db="EMBL/GenBank/DDBJ databases">
        <title>Phylogenomic reconstructions and comparative analyses of Kickxellomycotina fungi.</title>
        <authorList>
            <person name="Reynolds N.K."/>
            <person name="Stajich J.E."/>
            <person name="Barry K."/>
            <person name="Grigoriev I.V."/>
            <person name="Crous P."/>
            <person name="Smith M.E."/>
        </authorList>
    </citation>
    <scope>NUCLEOTIDE SEQUENCE</scope>
    <source>
        <strain evidence="4">NBRC 105414</strain>
    </source>
</reference>
<feature type="compositionally biased region" description="Basic residues" evidence="2">
    <location>
        <begin position="695"/>
        <end position="705"/>
    </location>
</feature>
<keyword evidence="5" id="KW-1185">Reference proteome</keyword>
<feature type="compositionally biased region" description="Low complexity" evidence="2">
    <location>
        <begin position="142"/>
        <end position="151"/>
    </location>
</feature>
<dbReference type="PANTHER" id="PTHR22741">
    <property type="entry name" value="P140CAP/SNIP-RELATED"/>
    <property type="match status" value="1"/>
</dbReference>
<evidence type="ECO:0000259" key="3">
    <source>
        <dbReference type="SMART" id="SM00806"/>
    </source>
</evidence>
<accession>A0A9W8HJN8</accession>
<feature type="region of interest" description="Disordered" evidence="2">
    <location>
        <begin position="131"/>
        <end position="169"/>
    </location>
</feature>
<dbReference type="InterPro" id="IPR005613">
    <property type="entry name" value="AIP3_C"/>
</dbReference>
<protein>
    <submittedName>
        <fullName evidence="4">Bud site selection protein 6</fullName>
    </submittedName>
</protein>
<sequence>MERGQAAYGNYGYAKPGGGFGPMPTGSLRTTRSANAYHHPRGELAGSLRTHGQPPARPGPTAYDGDRPAAYGGDRAAPYGGNGHAAYGAVAAAAAHLQPYVADSSERRAAGYHLGVQAAGEYGYHRAGGGGDAIPSGPAPYRRGSIASSRSGGHDAASGRGTPADRHHRAGARLAGGGAASQRVEFGYASPVMATLDHSPEDDEIADIMADMTKARITTDGSPIRVFLQLGADTKRADLADEPTHTALVNLFIDKYRGRLADDPDALPAVYIRDPKTSVPYELEDMADVVDGCVLCWHTRPLAPPREAEPAAEDAPASTAVAEGLAALTDSVAQLRAQLAAAVDGMREEARTAAAAAAAAVAPTIAAEKPAATIARSLSMPAAGDDADDAAPLAARLQRAELALAVARQERREADERAAADRAALAAELERLRADVGRHPNVLRARIEEGKDALKTRYRAYNAGFEDVHALVQAMRKDVARRGSIPSEQMMRSAAARLRDIADGARSLTAFIADSRADWKRAWEEELQNILKEQEFVKDVEQMLAELLDDTRHLDDVLAKLDKIIALKLRERAQDDYVPPAATRFIDVVAPDDVRDAKKDFLKQIACVDVDHARRLDALHAAERLRRQELAAKVNEFDEELADFVSSRRLRKTGGTEELERRRAEKDIEVMRDMLKSVEEAELARRAKLAERRAAAKKPASKKRTPLPESITTTTTTTSGNDSAAAAAAAADLTTDTENHHHPPAADPAEPMAVDPVPSPEPEAPQAAPAPAPASEPAPVPAPEAPPEEARSTSP</sequence>
<feature type="compositionally biased region" description="Low complexity" evidence="2">
    <location>
        <begin position="712"/>
        <end position="736"/>
    </location>
</feature>
<dbReference type="Gene3D" id="1.20.58.1540">
    <property type="entry name" value="Actin interacting protein 3, C-terminal domain"/>
    <property type="match status" value="1"/>
</dbReference>
<evidence type="ECO:0000313" key="4">
    <source>
        <dbReference type="EMBL" id="KAJ2782869.1"/>
    </source>
</evidence>
<comment type="caution">
    <text evidence="4">The sequence shown here is derived from an EMBL/GenBank/DDBJ whole genome shotgun (WGS) entry which is preliminary data.</text>
</comment>
<dbReference type="AlphaFoldDB" id="A0A9W8HJN8"/>
<name>A0A9W8HJN8_9FUNG</name>
<dbReference type="GO" id="GO:0005519">
    <property type="term" value="F:cytoskeletal regulatory protein binding"/>
    <property type="evidence" value="ECO:0007669"/>
    <property type="project" value="InterPro"/>
</dbReference>
<feature type="compositionally biased region" description="Pro residues" evidence="2">
    <location>
        <begin position="757"/>
        <end position="785"/>
    </location>
</feature>
<dbReference type="PANTHER" id="PTHR22741:SF10">
    <property type="entry name" value="COILED-COIL DOMAIN-CONTAINING PROTEIN CG32809"/>
    <property type="match status" value="1"/>
</dbReference>
<feature type="domain" description="Actin interacting protein 3 C-terminal" evidence="3">
    <location>
        <begin position="227"/>
        <end position="668"/>
    </location>
</feature>
<dbReference type="InterPro" id="IPR051825">
    <property type="entry name" value="SRCIN1"/>
</dbReference>
<dbReference type="SMART" id="SM00806">
    <property type="entry name" value="AIP3"/>
    <property type="match status" value="1"/>
</dbReference>
<dbReference type="GO" id="GO:0005737">
    <property type="term" value="C:cytoplasm"/>
    <property type="evidence" value="ECO:0007669"/>
    <property type="project" value="TreeGrafter"/>
</dbReference>
<keyword evidence="1" id="KW-0175">Coiled coil</keyword>
<feature type="region of interest" description="Disordered" evidence="2">
    <location>
        <begin position="690"/>
        <end position="795"/>
    </location>
</feature>
<dbReference type="GO" id="GO:0030010">
    <property type="term" value="P:establishment of cell polarity"/>
    <property type="evidence" value="ECO:0007669"/>
    <property type="project" value="TreeGrafter"/>
</dbReference>
<dbReference type="OrthoDB" id="783096at2759"/>
<dbReference type="GO" id="GO:0051286">
    <property type="term" value="C:cell tip"/>
    <property type="evidence" value="ECO:0007669"/>
    <property type="project" value="TreeGrafter"/>
</dbReference>
<organism evidence="4 5">
    <name type="scientific">Coemansia javaensis</name>
    <dbReference type="NCBI Taxonomy" id="2761396"/>
    <lineage>
        <taxon>Eukaryota</taxon>
        <taxon>Fungi</taxon>
        <taxon>Fungi incertae sedis</taxon>
        <taxon>Zoopagomycota</taxon>
        <taxon>Kickxellomycotina</taxon>
        <taxon>Kickxellomycetes</taxon>
        <taxon>Kickxellales</taxon>
        <taxon>Kickxellaceae</taxon>
        <taxon>Coemansia</taxon>
    </lineage>
</organism>